<dbReference type="PANTHER" id="PTHR43031:SF17">
    <property type="entry name" value="SULFURTRANSFERASE YTWF-RELATED"/>
    <property type="match status" value="1"/>
</dbReference>
<proteinExistence type="predicted"/>
<dbReference type="InterPro" id="IPR036873">
    <property type="entry name" value="Rhodanese-like_dom_sf"/>
</dbReference>
<dbReference type="CDD" id="cd00158">
    <property type="entry name" value="RHOD"/>
    <property type="match status" value="1"/>
</dbReference>
<reference evidence="2 3" key="1">
    <citation type="submission" date="2012-12" db="EMBL/GenBank/DDBJ databases">
        <title>Novel taxa of Listeriaceae from agricultural environments in the United States.</title>
        <authorList>
            <person name="den Bakker H.C."/>
            <person name="Allred A."/>
            <person name="Warchocki S."/>
            <person name="Wright E.M."/>
            <person name="Burrell A."/>
            <person name="Nightingale K.K."/>
            <person name="Kephart D."/>
            <person name="Wiedmann M."/>
        </authorList>
    </citation>
    <scope>NUCLEOTIDE SEQUENCE [LARGE SCALE GENOMIC DNA]</scope>
    <source>
        <strain evidence="2 3">FSL F6-1037</strain>
    </source>
</reference>
<comment type="caution">
    <text evidence="2">The sequence shown here is derived from an EMBL/GenBank/DDBJ whole genome shotgun (WGS) entry which is preliminary data.</text>
</comment>
<dbReference type="PATRIC" id="fig|1265861.3.peg.1999"/>
<dbReference type="SMART" id="SM00450">
    <property type="entry name" value="RHOD"/>
    <property type="match status" value="1"/>
</dbReference>
<dbReference type="OrthoDB" id="9800872at2"/>
<dbReference type="PANTHER" id="PTHR43031">
    <property type="entry name" value="FAD-DEPENDENT OXIDOREDUCTASE"/>
    <property type="match status" value="1"/>
</dbReference>
<dbReference type="RefSeq" id="WP_035315211.1">
    <property type="nucleotide sequence ID" value="NZ_AODH01000043.1"/>
</dbReference>
<dbReference type="EMBL" id="AODH01000043">
    <property type="protein sequence ID" value="EUJ37121.1"/>
    <property type="molecule type" value="Genomic_DNA"/>
</dbReference>
<dbReference type="Proteomes" id="UP000019243">
    <property type="component" value="Unassembled WGS sequence"/>
</dbReference>
<dbReference type="PROSITE" id="PS50206">
    <property type="entry name" value="RHODANESE_3"/>
    <property type="match status" value="1"/>
</dbReference>
<gene>
    <name evidence="2" type="ORF">BCAMP_10195</name>
</gene>
<keyword evidence="3" id="KW-1185">Reference proteome</keyword>
<dbReference type="InterPro" id="IPR050229">
    <property type="entry name" value="GlpE_sulfurtransferase"/>
</dbReference>
<dbReference type="STRING" id="1265861.BCAMP_10195"/>
<dbReference type="Gene3D" id="3.40.250.10">
    <property type="entry name" value="Rhodanese-like domain"/>
    <property type="match status" value="1"/>
</dbReference>
<accession>W7CN94</accession>
<dbReference type="AlphaFoldDB" id="W7CN94"/>
<name>W7CN94_9LIST</name>
<evidence type="ECO:0000259" key="1">
    <source>
        <dbReference type="PROSITE" id="PS50206"/>
    </source>
</evidence>
<evidence type="ECO:0000313" key="2">
    <source>
        <dbReference type="EMBL" id="EUJ37121.1"/>
    </source>
</evidence>
<protein>
    <submittedName>
        <fullName evidence="2">Rhodanese family protein</fullName>
    </submittedName>
</protein>
<feature type="domain" description="Rhodanese" evidence="1">
    <location>
        <begin position="20"/>
        <end position="101"/>
    </location>
</feature>
<evidence type="ECO:0000313" key="3">
    <source>
        <dbReference type="Proteomes" id="UP000019243"/>
    </source>
</evidence>
<dbReference type="InterPro" id="IPR001763">
    <property type="entry name" value="Rhodanese-like_dom"/>
</dbReference>
<dbReference type="Pfam" id="PF00581">
    <property type="entry name" value="Rhodanese"/>
    <property type="match status" value="1"/>
</dbReference>
<sequence>MFSFFKQVPHIATTDLAARLTRTTTVLDVRTPVEFKSGHIKGAKNIPLHVVETYVGNKTEPLYVICQSGMRSKQAVKRLQRLGYQAINVTGGMNQWRGKLK</sequence>
<organism evidence="2 3">
    <name type="scientific">Brochothrix campestris FSL F6-1037</name>
    <dbReference type="NCBI Taxonomy" id="1265861"/>
    <lineage>
        <taxon>Bacteria</taxon>
        <taxon>Bacillati</taxon>
        <taxon>Bacillota</taxon>
        <taxon>Bacilli</taxon>
        <taxon>Bacillales</taxon>
        <taxon>Listeriaceae</taxon>
        <taxon>Brochothrix</taxon>
    </lineage>
</organism>
<dbReference type="SUPFAM" id="SSF52821">
    <property type="entry name" value="Rhodanese/Cell cycle control phosphatase"/>
    <property type="match status" value="1"/>
</dbReference>